<keyword evidence="1" id="KW-1133">Transmembrane helix</keyword>
<keyword evidence="1" id="KW-0812">Transmembrane</keyword>
<organism evidence="2">
    <name type="scientific">Nitrosopumilaceae spindle-shaped virus</name>
    <dbReference type="NCBI Taxonomy" id="3065433"/>
    <lineage>
        <taxon>Viruses</taxon>
    </lineage>
</organism>
<protein>
    <submittedName>
        <fullName evidence="2">ORF43</fullName>
    </submittedName>
</protein>
<reference evidence="2" key="2">
    <citation type="submission" date="2024-03" db="EMBL/GenBank/DDBJ databases">
        <authorList>
            <person name="Ni Y."/>
            <person name="Xu T."/>
            <person name="Yan S."/>
            <person name="Chen L."/>
            <person name="Wang Y."/>
        </authorList>
    </citation>
    <scope>NUCLEOTIDE SEQUENCE</scope>
    <source>
        <strain evidence="2">NYM1</strain>
    </source>
</reference>
<dbReference type="EMBL" id="BK067792">
    <property type="protein sequence ID" value="DBA52250.1"/>
    <property type="molecule type" value="Genomic_DNA"/>
</dbReference>
<evidence type="ECO:0000313" key="2">
    <source>
        <dbReference type="EMBL" id="DBA52250.1"/>
    </source>
</evidence>
<reference evidence="2" key="1">
    <citation type="journal article" date="2024" name="Environ. Microbiol. Rep.">
        <title>Hiding in plain sight: The discovery of complete genomes of 11 hypothetical spindle-shaped viruses that putatively infect mesophilic ammonia-oxidizing archaea.</title>
        <authorList>
            <person name="Ni Y."/>
            <person name="Xu T."/>
            <person name="Yan S."/>
            <person name="Chen L."/>
            <person name="Wang Y."/>
        </authorList>
    </citation>
    <scope>NUCLEOTIDE SEQUENCE</scope>
    <source>
        <strain evidence="2">NYM1</strain>
    </source>
</reference>
<name>A0AAT9J7L9_9VIRU</name>
<feature type="transmembrane region" description="Helical" evidence="1">
    <location>
        <begin position="98"/>
        <end position="117"/>
    </location>
</feature>
<keyword evidence="1" id="KW-0472">Membrane</keyword>
<proteinExistence type="predicted"/>
<accession>A0AAT9J7L9</accession>
<sequence>MIILLIIFSTPLAFAEYSFTDSWKVVKQVDGQWVEIPNAKVKTHYYINIGNDFIKYDKSFTNTESDEIVVGFQQTITLDPTFGYDLPSHKLIQPPLDFIYMLMLFGLIAVVVTIIIIKFDKITQQSFTNVGVEK</sequence>
<evidence type="ECO:0000256" key="1">
    <source>
        <dbReference type="SAM" id="Phobius"/>
    </source>
</evidence>